<dbReference type="OrthoDB" id="9794178at2"/>
<reference evidence="5" key="1">
    <citation type="submission" date="2015-08" db="EMBL/GenBank/DDBJ databases">
        <authorList>
            <person name="Varghese N."/>
        </authorList>
    </citation>
    <scope>NUCLEOTIDE SEQUENCE [LARGE SCALE GENOMIC DNA]</scope>
    <source>
        <strain evidence="5">JCM 18476</strain>
    </source>
</reference>
<dbReference type="Pfam" id="PF06155">
    <property type="entry name" value="GBBH-like_N"/>
    <property type="match status" value="1"/>
</dbReference>
<evidence type="ECO:0000256" key="2">
    <source>
        <dbReference type="ARBA" id="ARBA00023004"/>
    </source>
</evidence>
<keyword evidence="5" id="KW-1185">Reference proteome</keyword>
<proteinExistence type="predicted"/>
<feature type="domain" description="Gamma-butyrobetaine hydroxylase-like N-terminal" evidence="3">
    <location>
        <begin position="9"/>
        <end position="93"/>
    </location>
</feature>
<dbReference type="AlphaFoldDB" id="A0A0K6IQ89"/>
<evidence type="ECO:0000313" key="5">
    <source>
        <dbReference type="Proteomes" id="UP000182769"/>
    </source>
</evidence>
<keyword evidence="1" id="KW-0479">Metal-binding</keyword>
<dbReference type="InterPro" id="IPR010376">
    <property type="entry name" value="GBBH-like_N"/>
</dbReference>
<evidence type="ECO:0000256" key="1">
    <source>
        <dbReference type="ARBA" id="ARBA00022723"/>
    </source>
</evidence>
<organism evidence="4 5">
    <name type="scientific">Marinomonas fungiae</name>
    <dbReference type="NCBI Taxonomy" id="1137284"/>
    <lineage>
        <taxon>Bacteria</taxon>
        <taxon>Pseudomonadati</taxon>
        <taxon>Pseudomonadota</taxon>
        <taxon>Gammaproteobacteria</taxon>
        <taxon>Oceanospirillales</taxon>
        <taxon>Oceanospirillaceae</taxon>
        <taxon>Marinomonas</taxon>
    </lineage>
</organism>
<dbReference type="InterPro" id="IPR038492">
    <property type="entry name" value="GBBH-like_N_sf"/>
</dbReference>
<evidence type="ECO:0000259" key="3">
    <source>
        <dbReference type="Pfam" id="PF06155"/>
    </source>
</evidence>
<dbReference type="PANTHER" id="PTHR35303:SF5">
    <property type="entry name" value="OS02G0197800 PROTEIN"/>
    <property type="match status" value="1"/>
</dbReference>
<dbReference type="RefSeq" id="WP_055464057.1">
    <property type="nucleotide sequence ID" value="NZ_CYHG01000011.1"/>
</dbReference>
<gene>
    <name evidence="4" type="ORF">Ga0061065_11172</name>
</gene>
<dbReference type="EMBL" id="CYHG01000011">
    <property type="protein sequence ID" value="CUB05482.1"/>
    <property type="molecule type" value="Genomic_DNA"/>
</dbReference>
<dbReference type="GO" id="GO:0046872">
    <property type="term" value="F:metal ion binding"/>
    <property type="evidence" value="ECO:0007669"/>
    <property type="project" value="UniProtKB-KW"/>
</dbReference>
<evidence type="ECO:0000313" key="4">
    <source>
        <dbReference type="EMBL" id="CUB05482.1"/>
    </source>
</evidence>
<protein>
    <submittedName>
        <fullName evidence="4">Uncharacterized conserved protein, DUF971 family</fullName>
    </submittedName>
</protein>
<dbReference type="Gene3D" id="3.30.2020.30">
    <property type="match status" value="1"/>
</dbReference>
<sequence length="128" mass="14767">MATLVPTKIHYHKQSRELELAFSDGSNYRLSAEYLRVHSPSAEVRGHGAQIPILQHGKRNVMIMNIEAAGNYALKITFDDGHDSGLYSWDYLYNLGKNHDELWQMYLDRLEKEGRTRDSSAIQIHQVH</sequence>
<dbReference type="Proteomes" id="UP000182769">
    <property type="component" value="Unassembled WGS sequence"/>
</dbReference>
<name>A0A0K6IQ89_9GAMM</name>
<accession>A0A0K6IQ89</accession>
<dbReference type="STRING" id="1137284.GCA_001418205_03012"/>
<dbReference type="PANTHER" id="PTHR35303">
    <property type="entry name" value="OS02G0197800 PROTEIN"/>
    <property type="match status" value="1"/>
</dbReference>
<keyword evidence="2" id="KW-0408">Iron</keyword>